<feature type="transmembrane region" description="Helical" evidence="9">
    <location>
        <begin position="194"/>
        <end position="212"/>
    </location>
</feature>
<dbReference type="PROSITE" id="PS50850">
    <property type="entry name" value="MFS"/>
    <property type="match status" value="1"/>
</dbReference>
<evidence type="ECO:0000256" key="8">
    <source>
        <dbReference type="ARBA" id="ARBA00023136"/>
    </source>
</evidence>
<proteinExistence type="inferred from homology"/>
<evidence type="ECO:0000313" key="12">
    <source>
        <dbReference type="Proteomes" id="UP000634780"/>
    </source>
</evidence>
<evidence type="ECO:0000256" key="7">
    <source>
        <dbReference type="ARBA" id="ARBA00022989"/>
    </source>
</evidence>
<comment type="subcellular location">
    <subcellularLocation>
        <location evidence="1">Cell membrane</location>
        <topology evidence="1">Multi-pass membrane protein</topology>
    </subcellularLocation>
</comment>
<dbReference type="SUPFAM" id="SSF103473">
    <property type="entry name" value="MFS general substrate transporter"/>
    <property type="match status" value="1"/>
</dbReference>
<dbReference type="Proteomes" id="UP000634780">
    <property type="component" value="Unassembled WGS sequence"/>
</dbReference>
<comment type="caution">
    <text evidence="11">The sequence shown here is derived from an EMBL/GenBank/DDBJ whole genome shotgun (WGS) entry which is preliminary data.</text>
</comment>
<feature type="transmembrane region" description="Helical" evidence="9">
    <location>
        <begin position="405"/>
        <end position="424"/>
    </location>
</feature>
<evidence type="ECO:0000256" key="2">
    <source>
        <dbReference type="ARBA" id="ARBA00008240"/>
    </source>
</evidence>
<comment type="similarity">
    <text evidence="2">Belongs to the major facilitator superfamily. Metabolite:H+ Symporter (MHS) family (TC 2.A.1.6) family.</text>
</comment>
<sequence>MLREPVGIDRQDGGGRRTAEGRSLWAATAGSAVETFDWTVYALLVPYFSGQLVAPGAAGTLVSYTGFAVGFLARPLGSVLFGRFGDRRGRRAAMLLSMTVVAAGCFALAALPTADHFGTGSVVLLVLVRIVQGLAVGAENSTVAAYVTETAPPGHRMLYSGISYGGVILGTVLCYLVLAGLLAHFGPQELREGGWRVGFAVGGLLGLAAVLIRRWATESPEFLVCARSDPQDGHGQGSRSWHLVRRNATAVFLMTAGLTSGYYLTITYLPEYVRHTGGSADALGTAAMIAPLLILLAMMAATGALADRVGARPVFRVGLLLTALATVPAYAAVSAQRLPSWIAATLVLACLAGPLATANVFFARLFPVRIRVVAMGLPLTLSIALFGGTLPLLAEALADAGHIHLVPWAVTAATTLSLAATCLVHEPTQSHGDQDLTPAN</sequence>
<evidence type="ECO:0000256" key="5">
    <source>
        <dbReference type="ARBA" id="ARBA00022692"/>
    </source>
</evidence>
<feature type="domain" description="Major facilitator superfamily (MFS) profile" evidence="10">
    <location>
        <begin position="23"/>
        <end position="429"/>
    </location>
</feature>
<evidence type="ECO:0000259" key="10">
    <source>
        <dbReference type="PROSITE" id="PS50850"/>
    </source>
</evidence>
<evidence type="ECO:0000256" key="1">
    <source>
        <dbReference type="ARBA" id="ARBA00004651"/>
    </source>
</evidence>
<reference evidence="11 12" key="1">
    <citation type="submission" date="2020-12" db="EMBL/GenBank/DDBJ databases">
        <title>Streptomyces typhae sp. nov., a novel endophytic actinomycete isolated from the root of cattail pollen (Typha angustifolia L.).</title>
        <authorList>
            <person name="Peng C."/>
            <person name="Liu C."/>
        </authorList>
    </citation>
    <scope>NUCLEOTIDE SEQUENCE [LARGE SCALE GENOMIC DNA]</scope>
    <source>
        <strain evidence="11 12">JCM 4753</strain>
    </source>
</reference>
<feature type="transmembrane region" description="Helical" evidence="9">
    <location>
        <begin position="374"/>
        <end position="393"/>
    </location>
</feature>
<feature type="transmembrane region" description="Helical" evidence="9">
    <location>
        <begin position="341"/>
        <end position="362"/>
    </location>
</feature>
<feature type="transmembrane region" description="Helical" evidence="9">
    <location>
        <begin position="158"/>
        <end position="182"/>
    </location>
</feature>
<protein>
    <submittedName>
        <fullName evidence="11">MFS transporter</fullName>
    </submittedName>
</protein>
<dbReference type="Pfam" id="PF07690">
    <property type="entry name" value="MFS_1"/>
    <property type="match status" value="1"/>
</dbReference>
<feature type="transmembrane region" description="Helical" evidence="9">
    <location>
        <begin position="317"/>
        <end position="335"/>
    </location>
</feature>
<evidence type="ECO:0000256" key="4">
    <source>
        <dbReference type="ARBA" id="ARBA00022475"/>
    </source>
</evidence>
<organism evidence="11 12">
    <name type="scientific">Streptomyces flavofungini</name>
    <dbReference type="NCBI Taxonomy" id="68200"/>
    <lineage>
        <taxon>Bacteria</taxon>
        <taxon>Bacillati</taxon>
        <taxon>Actinomycetota</taxon>
        <taxon>Actinomycetes</taxon>
        <taxon>Kitasatosporales</taxon>
        <taxon>Streptomycetaceae</taxon>
        <taxon>Streptomyces</taxon>
    </lineage>
</organism>
<keyword evidence="8 9" id="KW-0472">Membrane</keyword>
<keyword evidence="3" id="KW-0813">Transport</keyword>
<keyword evidence="5 9" id="KW-0812">Transmembrane</keyword>
<evidence type="ECO:0000256" key="6">
    <source>
        <dbReference type="ARBA" id="ARBA00022847"/>
    </source>
</evidence>
<dbReference type="EMBL" id="JAEKOZ010000068">
    <property type="protein sequence ID" value="MBJ3813301.1"/>
    <property type="molecule type" value="Genomic_DNA"/>
</dbReference>
<feature type="transmembrane region" description="Helical" evidence="9">
    <location>
        <begin position="248"/>
        <end position="270"/>
    </location>
</feature>
<dbReference type="InterPro" id="IPR011701">
    <property type="entry name" value="MFS"/>
</dbReference>
<evidence type="ECO:0000313" key="11">
    <source>
        <dbReference type="EMBL" id="MBJ3813301.1"/>
    </source>
</evidence>
<dbReference type="InterPro" id="IPR020846">
    <property type="entry name" value="MFS_dom"/>
</dbReference>
<keyword evidence="12" id="KW-1185">Reference proteome</keyword>
<keyword evidence="7 9" id="KW-1133">Transmembrane helix</keyword>
<evidence type="ECO:0000256" key="3">
    <source>
        <dbReference type="ARBA" id="ARBA00022448"/>
    </source>
</evidence>
<keyword evidence="6" id="KW-0769">Symport</keyword>
<feature type="transmembrane region" description="Helical" evidence="9">
    <location>
        <begin position="117"/>
        <end position="137"/>
    </location>
</feature>
<feature type="transmembrane region" description="Helical" evidence="9">
    <location>
        <begin position="52"/>
        <end position="73"/>
    </location>
</feature>
<name>A0ABS0XJY5_9ACTN</name>
<dbReference type="RefSeq" id="WP_190120697.1">
    <property type="nucleotide sequence ID" value="NZ_BMVR01000049.1"/>
</dbReference>
<dbReference type="InterPro" id="IPR036259">
    <property type="entry name" value="MFS_trans_sf"/>
</dbReference>
<dbReference type="PANTHER" id="PTHR43528">
    <property type="entry name" value="ALPHA-KETOGLUTARATE PERMEASE"/>
    <property type="match status" value="1"/>
</dbReference>
<dbReference type="PROSITE" id="PS00217">
    <property type="entry name" value="SUGAR_TRANSPORT_2"/>
    <property type="match status" value="1"/>
</dbReference>
<gene>
    <name evidence="11" type="ORF">JGB26_40720</name>
</gene>
<keyword evidence="4" id="KW-1003">Cell membrane</keyword>
<dbReference type="InterPro" id="IPR051084">
    <property type="entry name" value="H+-coupled_symporters"/>
</dbReference>
<accession>A0ABS0XJY5</accession>
<evidence type="ECO:0000256" key="9">
    <source>
        <dbReference type="SAM" id="Phobius"/>
    </source>
</evidence>
<feature type="transmembrane region" description="Helical" evidence="9">
    <location>
        <begin position="282"/>
        <end position="305"/>
    </location>
</feature>
<dbReference type="Gene3D" id="1.20.1250.20">
    <property type="entry name" value="MFS general substrate transporter like domains"/>
    <property type="match status" value="2"/>
</dbReference>
<dbReference type="PANTHER" id="PTHR43528:SF1">
    <property type="entry name" value="ALPHA-KETOGLUTARATE PERMEASE"/>
    <property type="match status" value="1"/>
</dbReference>
<dbReference type="InterPro" id="IPR005829">
    <property type="entry name" value="Sugar_transporter_CS"/>
</dbReference>
<feature type="transmembrane region" description="Helical" evidence="9">
    <location>
        <begin position="93"/>
        <end position="111"/>
    </location>
</feature>